<dbReference type="EMBL" id="SSTE01013041">
    <property type="protein sequence ID" value="KAA0047807.1"/>
    <property type="molecule type" value="Genomic_DNA"/>
</dbReference>
<gene>
    <name evidence="1" type="ORF">E6C27_scaffold133G00540</name>
</gene>
<comment type="caution">
    <text evidence="1">The sequence shown here is derived from an EMBL/GenBank/DDBJ whole genome shotgun (WGS) entry which is preliminary data.</text>
</comment>
<proteinExistence type="predicted"/>
<dbReference type="AlphaFoldDB" id="A0A5A7U0R7"/>
<protein>
    <recommendedName>
        <fullName evidence="3">Ty3-gypsy retrotransposon protein</fullName>
    </recommendedName>
</protein>
<dbReference type="Proteomes" id="UP000321393">
    <property type="component" value="Unassembled WGS sequence"/>
</dbReference>
<name>A0A5A7U0R7_CUCMM</name>
<sequence>MGSAVETNSPLLGIERDFSYISGKGFLTTGPQIEAGNLVVHMGFLCAIICNELFTDRHRCPDALCNVVMLVGYVVNWYSMSMDYKVLRLCCGVIVSFIYEVVYLTDMCTLRDQLTDMCKGTTRGKKDA</sequence>
<evidence type="ECO:0000313" key="1">
    <source>
        <dbReference type="EMBL" id="KAA0047807.1"/>
    </source>
</evidence>
<evidence type="ECO:0000313" key="2">
    <source>
        <dbReference type="Proteomes" id="UP000321393"/>
    </source>
</evidence>
<accession>A0A5A7U0R7</accession>
<evidence type="ECO:0008006" key="3">
    <source>
        <dbReference type="Google" id="ProtNLM"/>
    </source>
</evidence>
<reference evidence="1 2" key="1">
    <citation type="submission" date="2019-08" db="EMBL/GenBank/DDBJ databases">
        <title>Draft genome sequences of two oriental melons (Cucumis melo L. var makuwa).</title>
        <authorList>
            <person name="Kwon S.-Y."/>
        </authorList>
    </citation>
    <scope>NUCLEOTIDE SEQUENCE [LARGE SCALE GENOMIC DNA]</scope>
    <source>
        <strain evidence="2">cv. SW 3</strain>
        <tissue evidence="1">Leaf</tissue>
    </source>
</reference>
<organism evidence="1 2">
    <name type="scientific">Cucumis melo var. makuwa</name>
    <name type="common">Oriental melon</name>
    <dbReference type="NCBI Taxonomy" id="1194695"/>
    <lineage>
        <taxon>Eukaryota</taxon>
        <taxon>Viridiplantae</taxon>
        <taxon>Streptophyta</taxon>
        <taxon>Embryophyta</taxon>
        <taxon>Tracheophyta</taxon>
        <taxon>Spermatophyta</taxon>
        <taxon>Magnoliopsida</taxon>
        <taxon>eudicotyledons</taxon>
        <taxon>Gunneridae</taxon>
        <taxon>Pentapetalae</taxon>
        <taxon>rosids</taxon>
        <taxon>fabids</taxon>
        <taxon>Cucurbitales</taxon>
        <taxon>Cucurbitaceae</taxon>
        <taxon>Benincaseae</taxon>
        <taxon>Cucumis</taxon>
    </lineage>
</organism>